<reference evidence="7 8" key="1">
    <citation type="submission" date="2019-08" db="EMBL/GenBank/DDBJ databases">
        <title>Parahaliea maris sp. nov., isolated from the surface seawater.</title>
        <authorList>
            <person name="Liu Y."/>
        </authorList>
    </citation>
    <scope>NUCLEOTIDE SEQUENCE [LARGE SCALE GENOMIC DNA]</scope>
    <source>
        <strain evidence="7 8">HSLHS9</strain>
    </source>
</reference>
<evidence type="ECO:0000256" key="6">
    <source>
        <dbReference type="RuleBase" id="RU363076"/>
    </source>
</evidence>
<keyword evidence="8" id="KW-1185">Reference proteome</keyword>
<evidence type="ECO:0000256" key="4">
    <source>
        <dbReference type="ARBA" id="ARBA00022989"/>
    </source>
</evidence>
<sequence>MANAALALCAVLAFSGFVALGNWQVERRAWKLDLIERVNGRVHAPAVAAPARNAWPAVSRDSDEYRHVSVRGTFLSDLDTRVAAATELGTGYWILSPLQRFDGSVVMINRGFVAQGDPVASVPAGEVIVTGLIRLSEPGGGVLRDNLPAEDRWYSRDIEAIAAARNLAAVAPYFVDAAADAPGSPGGAGPVGGLTVIRFHNSHLIYAITWYGLALMVVGAAVLVCREGRREGRSEGRREAKRR</sequence>
<dbReference type="InterPro" id="IPR002994">
    <property type="entry name" value="Surf1/Shy1"/>
</dbReference>
<dbReference type="PANTHER" id="PTHR23427:SF2">
    <property type="entry name" value="SURFEIT LOCUS PROTEIN 1"/>
    <property type="match status" value="1"/>
</dbReference>
<comment type="similarity">
    <text evidence="2 6">Belongs to the SURF1 family.</text>
</comment>
<evidence type="ECO:0000256" key="3">
    <source>
        <dbReference type="ARBA" id="ARBA00022692"/>
    </source>
</evidence>
<dbReference type="EMBL" id="VRZA01000006">
    <property type="protein sequence ID" value="TXS91402.1"/>
    <property type="molecule type" value="Genomic_DNA"/>
</dbReference>
<dbReference type="CDD" id="cd06662">
    <property type="entry name" value="SURF1"/>
    <property type="match status" value="1"/>
</dbReference>
<dbReference type="AlphaFoldDB" id="A0A5C8ZV01"/>
<dbReference type="InterPro" id="IPR045214">
    <property type="entry name" value="Surf1/Surf4"/>
</dbReference>
<evidence type="ECO:0000313" key="7">
    <source>
        <dbReference type="EMBL" id="TXS91402.1"/>
    </source>
</evidence>
<keyword evidence="5 6" id="KW-0472">Membrane</keyword>
<comment type="caution">
    <text evidence="6">Lacks conserved residue(s) required for the propagation of feature annotation.</text>
</comment>
<organism evidence="7 8">
    <name type="scientific">Parahaliea maris</name>
    <dbReference type="NCBI Taxonomy" id="2716870"/>
    <lineage>
        <taxon>Bacteria</taxon>
        <taxon>Pseudomonadati</taxon>
        <taxon>Pseudomonadota</taxon>
        <taxon>Gammaproteobacteria</taxon>
        <taxon>Cellvibrionales</taxon>
        <taxon>Halieaceae</taxon>
        <taxon>Parahaliea</taxon>
    </lineage>
</organism>
<keyword evidence="3 6" id="KW-0812">Transmembrane</keyword>
<dbReference type="Pfam" id="PF02104">
    <property type="entry name" value="SURF1"/>
    <property type="match status" value="1"/>
</dbReference>
<dbReference type="Proteomes" id="UP000321039">
    <property type="component" value="Unassembled WGS sequence"/>
</dbReference>
<evidence type="ECO:0000256" key="1">
    <source>
        <dbReference type="ARBA" id="ARBA00004370"/>
    </source>
</evidence>
<protein>
    <recommendedName>
        <fullName evidence="6">SURF1-like protein</fullName>
    </recommendedName>
</protein>
<dbReference type="GO" id="GO:0005886">
    <property type="term" value="C:plasma membrane"/>
    <property type="evidence" value="ECO:0007669"/>
    <property type="project" value="UniProtKB-SubCell"/>
</dbReference>
<name>A0A5C8ZV01_9GAMM</name>
<dbReference type="PANTHER" id="PTHR23427">
    <property type="entry name" value="SURFEIT LOCUS PROTEIN"/>
    <property type="match status" value="1"/>
</dbReference>
<accession>A0A5C8ZV01</accession>
<comment type="caution">
    <text evidence="7">The sequence shown here is derived from an EMBL/GenBank/DDBJ whole genome shotgun (WGS) entry which is preliminary data.</text>
</comment>
<evidence type="ECO:0000256" key="5">
    <source>
        <dbReference type="ARBA" id="ARBA00023136"/>
    </source>
</evidence>
<evidence type="ECO:0000313" key="8">
    <source>
        <dbReference type="Proteomes" id="UP000321039"/>
    </source>
</evidence>
<feature type="transmembrane region" description="Helical" evidence="6">
    <location>
        <begin position="204"/>
        <end position="225"/>
    </location>
</feature>
<keyword evidence="4 6" id="KW-1133">Transmembrane helix</keyword>
<comment type="subcellular location">
    <subcellularLocation>
        <location evidence="6">Cell membrane</location>
        <topology evidence="6">Multi-pass membrane protein</topology>
    </subcellularLocation>
    <subcellularLocation>
        <location evidence="1">Membrane</location>
    </subcellularLocation>
</comment>
<gene>
    <name evidence="7" type="ORF">FV139_15925</name>
</gene>
<proteinExistence type="inferred from homology"/>
<keyword evidence="6" id="KW-1003">Cell membrane</keyword>
<dbReference type="PROSITE" id="PS50895">
    <property type="entry name" value="SURF1"/>
    <property type="match status" value="1"/>
</dbReference>
<evidence type="ECO:0000256" key="2">
    <source>
        <dbReference type="ARBA" id="ARBA00007165"/>
    </source>
</evidence>